<evidence type="ECO:0000256" key="1">
    <source>
        <dbReference type="ARBA" id="ARBA00022448"/>
    </source>
</evidence>
<dbReference type="InterPro" id="IPR027417">
    <property type="entry name" value="P-loop_NTPase"/>
</dbReference>
<protein>
    <submittedName>
        <fullName evidence="3">ABC transporter ATP-binding protein</fullName>
    </submittedName>
</protein>
<proteinExistence type="predicted"/>
<dbReference type="GO" id="GO:0016887">
    <property type="term" value="F:ATP hydrolysis activity"/>
    <property type="evidence" value="ECO:0007669"/>
    <property type="project" value="InterPro"/>
</dbReference>
<keyword evidence="1" id="KW-0813">Transport</keyword>
<evidence type="ECO:0000259" key="2">
    <source>
        <dbReference type="Pfam" id="PF00005"/>
    </source>
</evidence>
<reference evidence="3" key="1">
    <citation type="submission" date="2024-06" db="EMBL/GenBank/DDBJ databases">
        <authorList>
            <person name="Coelho C."/>
            <person name="Bento M."/>
            <person name="Garcia E."/>
            <person name="Camelo A."/>
            <person name="Brandao I."/>
            <person name="Espirito Santo C."/>
            <person name="Trovao J."/>
            <person name="Verissimo A."/>
            <person name="Costa J."/>
            <person name="Tiago I."/>
        </authorList>
    </citation>
    <scope>NUCLEOTIDE SEQUENCE</scope>
    <source>
        <strain evidence="3">KWT182</strain>
    </source>
</reference>
<keyword evidence="3" id="KW-0067">ATP-binding</keyword>
<name>A0AAU7Q6T1_9GAMM</name>
<evidence type="ECO:0000313" key="3">
    <source>
        <dbReference type="EMBL" id="XBS67936.1"/>
    </source>
</evidence>
<accession>A0AAU7Q6T1</accession>
<dbReference type="InterPro" id="IPR003439">
    <property type="entry name" value="ABC_transporter-like_ATP-bd"/>
</dbReference>
<organism evidence="3">
    <name type="scientific">Acerihabitans sp. KWT182</name>
    <dbReference type="NCBI Taxonomy" id="3157919"/>
    <lineage>
        <taxon>Bacteria</taxon>
        <taxon>Pseudomonadati</taxon>
        <taxon>Pseudomonadota</taxon>
        <taxon>Gammaproteobacteria</taxon>
        <taxon>Enterobacterales</taxon>
        <taxon>Pectobacteriaceae</taxon>
        <taxon>Acerihabitans</taxon>
    </lineage>
</organism>
<dbReference type="PANTHER" id="PTHR42781">
    <property type="entry name" value="SPERMIDINE/PUTRESCINE IMPORT ATP-BINDING PROTEIN POTA"/>
    <property type="match status" value="1"/>
</dbReference>
<keyword evidence="3" id="KW-0547">Nucleotide-binding</keyword>
<dbReference type="SUPFAM" id="SSF52540">
    <property type="entry name" value="P-loop containing nucleoside triphosphate hydrolases"/>
    <property type="match status" value="1"/>
</dbReference>
<dbReference type="GO" id="GO:0005524">
    <property type="term" value="F:ATP binding"/>
    <property type="evidence" value="ECO:0007669"/>
    <property type="project" value="UniProtKB-KW"/>
</dbReference>
<feature type="domain" description="ABC transporter" evidence="2">
    <location>
        <begin position="22"/>
        <end position="106"/>
    </location>
</feature>
<dbReference type="Gene3D" id="3.40.50.300">
    <property type="entry name" value="P-loop containing nucleotide triphosphate hydrolases"/>
    <property type="match status" value="1"/>
</dbReference>
<gene>
    <name evidence="3" type="ORF">ABK905_13540</name>
</gene>
<dbReference type="PANTHER" id="PTHR42781:SF4">
    <property type="entry name" value="SPERMIDINE_PUTRESCINE IMPORT ATP-BINDING PROTEIN POTA"/>
    <property type="match status" value="1"/>
</dbReference>
<dbReference type="InterPro" id="IPR050093">
    <property type="entry name" value="ABC_SmlMolc_Importer"/>
</dbReference>
<sequence length="113" mass="12501">MTDDVIQLKGIIKRYGNSTAVDDVSFNVRQGEFVSLLGPSGCGKTTTLRMIAGFVDPTGGTITVHGRDVTHLPPEKRNMGFVFQNYALWPHMTVAENVAFGLKLRKKKSAVYW</sequence>
<dbReference type="Pfam" id="PF00005">
    <property type="entry name" value="ABC_tran"/>
    <property type="match status" value="1"/>
</dbReference>
<dbReference type="EMBL" id="CP157947">
    <property type="protein sequence ID" value="XBS67936.1"/>
    <property type="molecule type" value="Genomic_DNA"/>
</dbReference>
<dbReference type="AlphaFoldDB" id="A0AAU7Q6T1"/>